<dbReference type="SMART" id="SM00382">
    <property type="entry name" value="AAA"/>
    <property type="match status" value="1"/>
</dbReference>
<keyword evidence="7" id="KW-1185">Reference proteome</keyword>
<evidence type="ECO:0000313" key="6">
    <source>
        <dbReference type="EMBL" id="GAA0282692.1"/>
    </source>
</evidence>
<evidence type="ECO:0000256" key="3">
    <source>
        <dbReference type="ARBA" id="ARBA00022741"/>
    </source>
</evidence>
<evidence type="ECO:0000256" key="1">
    <source>
        <dbReference type="ARBA" id="ARBA00005417"/>
    </source>
</evidence>
<dbReference type="SUPFAM" id="SSF52540">
    <property type="entry name" value="P-loop containing nucleoside triphosphate hydrolases"/>
    <property type="match status" value="1"/>
</dbReference>
<reference evidence="6 7" key="1">
    <citation type="journal article" date="2019" name="Int. J. Syst. Evol. Microbiol.">
        <title>The Global Catalogue of Microorganisms (GCM) 10K type strain sequencing project: providing services to taxonomists for standard genome sequencing and annotation.</title>
        <authorList>
            <consortium name="The Broad Institute Genomics Platform"/>
            <consortium name="The Broad Institute Genome Sequencing Center for Infectious Disease"/>
            <person name="Wu L."/>
            <person name="Ma J."/>
        </authorList>
    </citation>
    <scope>NUCLEOTIDE SEQUENCE [LARGE SCALE GENOMIC DNA]</scope>
    <source>
        <strain evidence="6 7">JCM 10425</strain>
    </source>
</reference>
<evidence type="ECO:0000256" key="2">
    <source>
        <dbReference type="ARBA" id="ARBA00022448"/>
    </source>
</evidence>
<evidence type="ECO:0000259" key="5">
    <source>
        <dbReference type="PROSITE" id="PS50893"/>
    </source>
</evidence>
<sequence length="304" mass="31717">MQPTPHPGRIVVDRLSKQFGSIRAVDDLSFTVEPGTVTGFLGPNGAGKTTTLRMLLGLVAPTSGAATIGGYRYAELPRPLEAVGAALEASGFHKRRTGRAHLRVLCAAAGLPARRADEVLDLVGMAPAAGRRVGSYSLGMRQRLGLAQALLGDPTVLILDEPANGLDPAGISWLRDLLRSLAAAGKTVLVSSHLLSEVEQTVDDVVIIAAGRSVRQARVAELKAEAQSGVRVRTPHADRLATALRGAEMRAGAEPGVLLVEGVPAAEIGRVALAAGVELHELTPLQSDLQELFLALTDGQAGIR</sequence>
<dbReference type="CDD" id="cd03268">
    <property type="entry name" value="ABC_BcrA_bacitracin_resist"/>
    <property type="match status" value="1"/>
</dbReference>
<dbReference type="Pfam" id="PF00005">
    <property type="entry name" value="ABC_tran"/>
    <property type="match status" value="1"/>
</dbReference>
<evidence type="ECO:0000313" key="7">
    <source>
        <dbReference type="Proteomes" id="UP001500967"/>
    </source>
</evidence>
<keyword evidence="2" id="KW-0813">Transport</keyword>
<dbReference type="Gene3D" id="3.40.50.300">
    <property type="entry name" value="P-loop containing nucleotide triphosphate hydrolases"/>
    <property type="match status" value="1"/>
</dbReference>
<comment type="caution">
    <text evidence="6">The sequence shown here is derived from an EMBL/GenBank/DDBJ whole genome shotgun (WGS) entry which is preliminary data.</text>
</comment>
<dbReference type="InterPro" id="IPR003593">
    <property type="entry name" value="AAA+_ATPase"/>
</dbReference>
<evidence type="ECO:0000256" key="4">
    <source>
        <dbReference type="ARBA" id="ARBA00022840"/>
    </source>
</evidence>
<proteinExistence type="inferred from homology"/>
<feature type="domain" description="ABC transporter" evidence="5">
    <location>
        <begin position="10"/>
        <end position="235"/>
    </location>
</feature>
<protein>
    <submittedName>
        <fullName evidence="6">ABC transporter ATP-binding protein</fullName>
    </submittedName>
</protein>
<gene>
    <name evidence="6" type="ORF">GCM10009539_83380</name>
</gene>
<dbReference type="PROSITE" id="PS00211">
    <property type="entry name" value="ABC_TRANSPORTER_1"/>
    <property type="match status" value="1"/>
</dbReference>
<dbReference type="PANTHER" id="PTHR43335">
    <property type="entry name" value="ABC TRANSPORTER, ATP-BINDING PROTEIN"/>
    <property type="match status" value="1"/>
</dbReference>
<dbReference type="PANTHER" id="PTHR43335:SF4">
    <property type="entry name" value="ABC TRANSPORTER, ATP-BINDING PROTEIN"/>
    <property type="match status" value="1"/>
</dbReference>
<comment type="similarity">
    <text evidence="1">Belongs to the ABC transporter superfamily.</text>
</comment>
<name>A0ABN0V9W2_9ACTN</name>
<dbReference type="InterPro" id="IPR027417">
    <property type="entry name" value="P-loop_NTPase"/>
</dbReference>
<dbReference type="GO" id="GO:0005524">
    <property type="term" value="F:ATP binding"/>
    <property type="evidence" value="ECO:0007669"/>
    <property type="project" value="UniProtKB-KW"/>
</dbReference>
<keyword evidence="3" id="KW-0547">Nucleotide-binding</keyword>
<accession>A0ABN0V9W2</accession>
<organism evidence="6 7">
    <name type="scientific">Cryptosporangium japonicum</name>
    <dbReference type="NCBI Taxonomy" id="80872"/>
    <lineage>
        <taxon>Bacteria</taxon>
        <taxon>Bacillati</taxon>
        <taxon>Actinomycetota</taxon>
        <taxon>Actinomycetes</taxon>
        <taxon>Cryptosporangiales</taxon>
        <taxon>Cryptosporangiaceae</taxon>
        <taxon>Cryptosporangium</taxon>
    </lineage>
</organism>
<dbReference type="Proteomes" id="UP001500967">
    <property type="component" value="Unassembled WGS sequence"/>
</dbReference>
<dbReference type="InterPro" id="IPR003439">
    <property type="entry name" value="ABC_transporter-like_ATP-bd"/>
</dbReference>
<dbReference type="PROSITE" id="PS50893">
    <property type="entry name" value="ABC_TRANSPORTER_2"/>
    <property type="match status" value="1"/>
</dbReference>
<keyword evidence="4 6" id="KW-0067">ATP-binding</keyword>
<dbReference type="EMBL" id="BAAAGX010000046">
    <property type="protein sequence ID" value="GAA0282692.1"/>
    <property type="molecule type" value="Genomic_DNA"/>
</dbReference>
<dbReference type="InterPro" id="IPR017871">
    <property type="entry name" value="ABC_transporter-like_CS"/>
</dbReference>